<keyword evidence="3" id="KW-0378">Hydrolase</keyword>
<dbReference type="SUPFAM" id="SSF52540">
    <property type="entry name" value="P-loop containing nucleoside triphosphate hydrolases"/>
    <property type="match status" value="1"/>
</dbReference>
<dbReference type="PANTHER" id="PTHR43581:SF4">
    <property type="entry name" value="ATP_GTP PHOSPHATASE"/>
    <property type="match status" value="1"/>
</dbReference>
<dbReference type="Pfam" id="PF13304">
    <property type="entry name" value="AAA_21"/>
    <property type="match status" value="1"/>
</dbReference>
<dbReference type="GO" id="GO:0016887">
    <property type="term" value="F:ATP hydrolysis activity"/>
    <property type="evidence" value="ECO:0007669"/>
    <property type="project" value="InterPro"/>
</dbReference>
<dbReference type="InterPro" id="IPR027417">
    <property type="entry name" value="P-loop_NTPase"/>
</dbReference>
<feature type="domain" description="OLD protein-like TOPRIM" evidence="2">
    <location>
        <begin position="441"/>
        <end position="505"/>
    </location>
</feature>
<dbReference type="GO" id="GO:0005524">
    <property type="term" value="F:ATP binding"/>
    <property type="evidence" value="ECO:0007669"/>
    <property type="project" value="InterPro"/>
</dbReference>
<dbReference type="Gene3D" id="3.40.50.300">
    <property type="entry name" value="P-loop containing nucleotide triphosphate hydrolases"/>
    <property type="match status" value="2"/>
</dbReference>
<proteinExistence type="predicted"/>
<dbReference type="InterPro" id="IPR034139">
    <property type="entry name" value="TOPRIM_OLD"/>
</dbReference>
<dbReference type="InterPro" id="IPR051396">
    <property type="entry name" value="Bact_Antivir_Def_Nuclease"/>
</dbReference>
<dbReference type="InterPro" id="IPR003959">
    <property type="entry name" value="ATPase_AAA_core"/>
</dbReference>
<feature type="domain" description="ATPase AAA-type core" evidence="1">
    <location>
        <begin position="204"/>
        <end position="402"/>
    </location>
</feature>
<name>A0A1V0S9W3_9VIRU</name>
<evidence type="ECO:0000259" key="1">
    <source>
        <dbReference type="Pfam" id="PF13304"/>
    </source>
</evidence>
<reference evidence="3" key="1">
    <citation type="journal article" date="2017" name="Science">
        <title>Giant viruses with an expanded complement of translation system components.</title>
        <authorList>
            <person name="Schulz F."/>
            <person name="Yutin N."/>
            <person name="Ivanova N.N."/>
            <person name="Ortega D.R."/>
            <person name="Lee T.K."/>
            <person name="Vierheilig J."/>
            <person name="Daims H."/>
            <person name="Horn M."/>
            <person name="Wagner M."/>
            <person name="Jensen G.J."/>
            <person name="Kyrpides N.C."/>
            <person name="Koonin E.V."/>
            <person name="Woyke T."/>
        </authorList>
    </citation>
    <scope>NUCLEOTIDE SEQUENCE</scope>
    <source>
        <strain evidence="3">CTV1</strain>
    </source>
</reference>
<keyword evidence="3" id="KW-0540">Nuclease</keyword>
<dbReference type="GO" id="GO:0004519">
    <property type="term" value="F:endonuclease activity"/>
    <property type="evidence" value="ECO:0007669"/>
    <property type="project" value="UniProtKB-KW"/>
</dbReference>
<evidence type="ECO:0000259" key="2">
    <source>
        <dbReference type="Pfam" id="PF20469"/>
    </source>
</evidence>
<dbReference type="EMBL" id="KY684083">
    <property type="protein sequence ID" value="ARF08505.1"/>
    <property type="molecule type" value="Genomic_DNA"/>
</dbReference>
<dbReference type="Pfam" id="PF20469">
    <property type="entry name" value="OLD-like_TOPRIM"/>
    <property type="match status" value="1"/>
</dbReference>
<gene>
    <name evidence="3" type="ORF">Catovirus_1_555</name>
</gene>
<dbReference type="PANTHER" id="PTHR43581">
    <property type="entry name" value="ATP/GTP PHOSPHATASE"/>
    <property type="match status" value="1"/>
</dbReference>
<organism evidence="3">
    <name type="scientific">Catovirus CTV1</name>
    <dbReference type="NCBI Taxonomy" id="1977631"/>
    <lineage>
        <taxon>Viruses</taxon>
        <taxon>Varidnaviria</taxon>
        <taxon>Bamfordvirae</taxon>
        <taxon>Nucleocytoviricota</taxon>
        <taxon>Megaviricetes</taxon>
        <taxon>Imitervirales</taxon>
        <taxon>Mimiviridae</taxon>
        <taxon>Klosneuvirinae</taxon>
        <taxon>Catovirus</taxon>
    </lineage>
</organism>
<keyword evidence="3" id="KW-0255">Endonuclease</keyword>
<evidence type="ECO:0000313" key="3">
    <source>
        <dbReference type="EMBL" id="ARF08505.1"/>
    </source>
</evidence>
<protein>
    <submittedName>
        <fullName evidence="3">ATP-dependent endonuclease</fullName>
    </submittedName>
</protein>
<accession>A0A1V0S9W3</accession>
<sequence length="750" mass="89300">MFIFPDLNIEFKSKNIILGTNGSGKTTVLNIINSLFNCLLDKSYEKERSLKFLASGTDYESEESFCEIEIVVDKNNILFDYLELSRIISLVKMNQHNPKLPNFKNVENIFRSMFEEKLNKMILKYDAISKEFTVNDHEYIDVLINDHTVVNQFCTLKFDQEVSNNIDNNNHFFNYIQKKIIILNKHIDESDYFKLLKCKNLIDFLKIYDRLKNDNHNFLDNMYFFKLFLDEQYKFVPTYQNFTYYDFKDFRTMSDTIESNLKKDEYDLYTNKIRNLLAKTSIDYNIKKNLIDAKRDNNNIYNTINRYYSEITSKNFTVEFCDRKSIDIEYYNQVNNSKYKCSSGEHQLINILYELYCDQSSILLIDEPTYNLYTTNSMKIGEIISNLKKQIIVVTHDKELINKNTVKNLIHFTFKNNVCASKILTPSQQEQKLILENKEMLFANKVILVEGYNDFRFYSTLVDVIKETKNKKIPPTVYPMGGCGSQLYKLLDDLNVHYGIIFDYDKIFGSKDREKVNENNIVNYTCFKYIKEHNLENLLGHVWEKILNCTKKIKQNVDDLIECFHGLELIYIYYFLFILSEIEQYRVHKDYILNEINGLKNSLNTHFNREKRNLYDKLFNKIEFESVELGSVMDIFKRSRNSIEKSVENFPETVNDFDFENLFTKIIGKTGLDLNIKISEIIDLLNKSNKRFILNYSNIDLEGLCKYSFDFEVSHNNWNFKTNLQIYESIRKNFYNQKNRDLINFCENFF</sequence>